<name>A0A6B3C5M6_9ACTN</name>
<evidence type="ECO:0000259" key="2">
    <source>
        <dbReference type="Pfam" id="PF02627"/>
    </source>
</evidence>
<dbReference type="SUPFAM" id="SSF69118">
    <property type="entry name" value="AhpD-like"/>
    <property type="match status" value="1"/>
</dbReference>
<comment type="caution">
    <text evidence="3">The sequence shown here is derived from an EMBL/GenBank/DDBJ whole genome shotgun (WGS) entry which is preliminary data.</text>
</comment>
<dbReference type="PANTHER" id="PTHR34846">
    <property type="entry name" value="4-CARBOXYMUCONOLACTONE DECARBOXYLASE FAMILY PROTEIN (AFU_ORTHOLOGUE AFUA_6G11590)"/>
    <property type="match status" value="1"/>
</dbReference>
<dbReference type="InterPro" id="IPR003779">
    <property type="entry name" value="CMD-like"/>
</dbReference>
<protein>
    <submittedName>
        <fullName evidence="3">Carboxymuconolactone decarboxylase family protein</fullName>
    </submittedName>
</protein>
<organism evidence="3">
    <name type="scientific">Streptomyces sp. SID12501</name>
    <dbReference type="NCBI Taxonomy" id="2706042"/>
    <lineage>
        <taxon>Bacteria</taxon>
        <taxon>Bacillati</taxon>
        <taxon>Actinomycetota</taxon>
        <taxon>Actinomycetes</taxon>
        <taxon>Kitasatosporales</taxon>
        <taxon>Streptomycetaceae</taxon>
        <taxon>Streptomyces</taxon>
    </lineage>
</organism>
<proteinExistence type="predicted"/>
<dbReference type="InterPro" id="IPR004675">
    <property type="entry name" value="AhpD_core"/>
</dbReference>
<feature type="domain" description="Carboxymuconolactone decarboxylase-like" evidence="2">
    <location>
        <begin position="41"/>
        <end position="122"/>
    </location>
</feature>
<feature type="compositionally biased region" description="Basic and acidic residues" evidence="1">
    <location>
        <begin position="16"/>
        <end position="28"/>
    </location>
</feature>
<sequence length="191" mass="21004">MPLGYSTPNVDGVTTYEEKEEKSAARTEEKAPRLAWAELAPDVFKAMIRLDSAARQGLDPVLLELVKIRASQINHCAYCLDMHTKDALAAGESVERIVQLSAWEESAHFYTAKELAAIELTEAVTVLTDGFVPDAVYERAARHFEPAELTHLIAGITVINAWNRFAVTTRMVPGYYTPGTHGTPSTRDGAK</sequence>
<dbReference type="Pfam" id="PF02627">
    <property type="entry name" value="CMD"/>
    <property type="match status" value="1"/>
</dbReference>
<dbReference type="InterPro" id="IPR029032">
    <property type="entry name" value="AhpD-like"/>
</dbReference>
<dbReference type="AlphaFoldDB" id="A0A6B3C5M6"/>
<dbReference type="NCBIfam" id="TIGR00778">
    <property type="entry name" value="ahpD_dom"/>
    <property type="match status" value="1"/>
</dbReference>
<dbReference type="EMBL" id="JAAGLU010000057">
    <property type="protein sequence ID" value="NEC92073.1"/>
    <property type="molecule type" value="Genomic_DNA"/>
</dbReference>
<dbReference type="GO" id="GO:0051920">
    <property type="term" value="F:peroxiredoxin activity"/>
    <property type="evidence" value="ECO:0007669"/>
    <property type="project" value="InterPro"/>
</dbReference>
<reference evidence="3" key="1">
    <citation type="submission" date="2020-01" db="EMBL/GenBank/DDBJ databases">
        <title>Insect and environment-associated Actinomycetes.</title>
        <authorList>
            <person name="Currrie C."/>
            <person name="Chevrette M."/>
            <person name="Carlson C."/>
            <person name="Stubbendieck R."/>
            <person name="Wendt-Pienkowski E."/>
        </authorList>
    </citation>
    <scope>NUCLEOTIDE SEQUENCE</scope>
    <source>
        <strain evidence="3">SID12501</strain>
    </source>
</reference>
<gene>
    <name evidence="3" type="ORF">G3I71_41310</name>
</gene>
<accession>A0A6B3C5M6</accession>
<evidence type="ECO:0000313" key="3">
    <source>
        <dbReference type="EMBL" id="NEC92073.1"/>
    </source>
</evidence>
<dbReference type="Gene3D" id="1.20.1290.10">
    <property type="entry name" value="AhpD-like"/>
    <property type="match status" value="1"/>
</dbReference>
<feature type="region of interest" description="Disordered" evidence="1">
    <location>
        <begin position="1"/>
        <end position="28"/>
    </location>
</feature>
<evidence type="ECO:0000256" key="1">
    <source>
        <dbReference type="SAM" id="MobiDB-lite"/>
    </source>
</evidence>
<dbReference type="PANTHER" id="PTHR34846:SF10">
    <property type="entry name" value="CYTOPLASMIC PROTEIN"/>
    <property type="match status" value="1"/>
</dbReference>